<feature type="domain" description="CobW C-terminal" evidence="7">
    <location>
        <begin position="733"/>
        <end position="854"/>
    </location>
</feature>
<dbReference type="Pfam" id="PF02492">
    <property type="entry name" value="cobW"/>
    <property type="match status" value="1"/>
</dbReference>
<evidence type="ECO:0000313" key="8">
    <source>
        <dbReference type="EMBL" id="CAK8991477.1"/>
    </source>
</evidence>
<dbReference type="InterPro" id="IPR003495">
    <property type="entry name" value="CobW/HypB/UreG_nucleotide-bd"/>
</dbReference>
<dbReference type="PANTHER" id="PTHR43603">
    <property type="entry name" value="COBW DOMAIN-CONTAINING PROTEIN DDB_G0274527"/>
    <property type="match status" value="1"/>
</dbReference>
<sequence length="1303" mass="142282">MSRKAKVVPSEKESWDRPRYFVFSRGYGPPKANLIGASPEKGEILVLLHLPEKSEITEDKLQACKEVLAQMKQLFGRSGTSVPRAVILLDLYPTCAGMSESIAKVLDDEGAAEKLQKGIATKAARALERLCLHGATLVAPEGTAQLALKLLCSSRLLPGAVQRLVLIHPRLPASCVNHTLTVKSQLSESLQVIFDSELTQQKRLVALQGAFRAVTHAVCEDLTTALARGLGGGEEVKEDGAVNEELGEVMFVSQLTIEVDPRSKQLRADLEDITSMVDLDETPVENGPEDVTAQANEVAAFVVRGNRCILIRSLGSPPQWQGMRIPSIEAGADEEVIRTAFRSVEEFCEVEGSEIDQLPVPPIALYGSHGNRIDMICFRAVHPPAGPLEEYDVSDHEDLYDWYTWPRALHALSQRPNEVRALHTAALVLANAAAAGVLPIEHGGVFGQEWTESILSLPSMKPPEADFKSAIELSTLSTPTRKLPVTVLSGFLGAGKSTLLHHLLGNREGLKIAVIVNDMASVNVDAIQLDGAKLLRQDEQMIELSNGCICCTLREDLLLGLRSLAKEEQFDYALVESSGISEPLPVAETFTFEDNGTSLSQVAQLQNLVTVVDCSTFLKEMSSQEALSDRQWQADEEDQRGIAGLLFDQVEFADMILLNKVDLVSPADLAKIRALIGKINQEAEIMETNFCKLAPRSIFEVARFNLPSAEANPKWLAEARHAEHVPESVQYGINSFIFRSRRPFHPQRLYGAMENKTRGDGDGALEQVVRMKGIVWLACHNDTQLTASFAGCKFNVALGPLWWAVVPREEWPEGLEGEIKPLWDEKVGDRQNEIVCIGIHMDQTAVMAALEECLLTAEELALGPDQWSQWEDPWCVEDLDEMENTETHHHGHSHGGPAQEPARHRVCWAGKVADGWSDDAVEGEISSDLPAGKKTNVLAMRGWWGGCDFHSLPFDFSRHFGAVLVPAGFRRFNLFNDSLVMISTARALAVLLPVALMRLLTLATAAAWLLLTELLCLPLSIIPILRRPVQSLMTYAGCCLAMIGLGFWFVAGGNQVADHRRLKLVPPKVSRSFCFDAQRGCLVIANMQGLTDVLYLGMKLCPVFVFPAADGTPVAYSLLGALRRASSDPPPAPASKQTLADIAKAAHAGWSGPVVVFAEGARTNGSAILAWKPETFAGLEAMDKPHGTALVALEYSKGGAYTPHHTVGDVVRHVLHLCLQPFHIVKACWLPACDVAVAVKGKSLAESTALLRTVLSRMLPGAVEVEVNANKHRDFMEFWDAAQQKGYTKASKPTSKSKASKLS</sequence>
<keyword evidence="1" id="KW-0547">Nucleotide-binding</keyword>
<dbReference type="PANTHER" id="PTHR43603:SF1">
    <property type="entry name" value="ZINC-REGULATED GTPASE METALLOPROTEIN ACTIVATOR 1"/>
    <property type="match status" value="1"/>
</dbReference>
<evidence type="ECO:0000256" key="1">
    <source>
        <dbReference type="ARBA" id="ARBA00022741"/>
    </source>
</evidence>
<dbReference type="InterPro" id="IPR027417">
    <property type="entry name" value="P-loop_NTPase"/>
</dbReference>
<dbReference type="InterPro" id="IPR036627">
    <property type="entry name" value="CobW-likC_sf"/>
</dbReference>
<dbReference type="InterPro" id="IPR051927">
    <property type="entry name" value="Zn_Chap_cDPG_Synth"/>
</dbReference>
<dbReference type="Gene3D" id="3.40.50.300">
    <property type="entry name" value="P-loop containing nucleotide triphosphate hydrolases"/>
    <property type="match status" value="1"/>
</dbReference>
<keyword evidence="6" id="KW-1133">Transmembrane helix</keyword>
<dbReference type="SMART" id="SM00833">
    <property type="entry name" value="CobW_C"/>
    <property type="match status" value="1"/>
</dbReference>
<keyword evidence="9" id="KW-1185">Reference proteome</keyword>
<comment type="similarity">
    <text evidence="4">Belongs to the SIMIBI class G3E GTPase family. ZNG1 subfamily.</text>
</comment>
<accession>A0ABP0HNM6</accession>
<feature type="transmembrane region" description="Helical" evidence="6">
    <location>
        <begin position="1032"/>
        <end position="1051"/>
    </location>
</feature>
<keyword evidence="3" id="KW-0143">Chaperone</keyword>
<evidence type="ECO:0000256" key="5">
    <source>
        <dbReference type="ARBA" id="ARBA00049117"/>
    </source>
</evidence>
<dbReference type="Gene3D" id="3.30.1220.10">
    <property type="entry name" value="CobW-like, C-terminal domain"/>
    <property type="match status" value="1"/>
</dbReference>
<dbReference type="InterPro" id="IPR011629">
    <property type="entry name" value="CobW-like_C"/>
</dbReference>
<gene>
    <name evidence="8" type="ORF">CCMP2556_LOCUS2474</name>
</gene>
<dbReference type="CDD" id="cd03112">
    <property type="entry name" value="CobW-like"/>
    <property type="match status" value="1"/>
</dbReference>
<dbReference type="SUPFAM" id="SSF52540">
    <property type="entry name" value="P-loop containing nucleoside triphosphate hydrolases"/>
    <property type="match status" value="1"/>
</dbReference>
<keyword evidence="6" id="KW-0812">Transmembrane</keyword>
<comment type="caution">
    <text evidence="8">The sequence shown here is derived from an EMBL/GenBank/DDBJ whole genome shotgun (WGS) entry which is preliminary data.</text>
</comment>
<dbReference type="Proteomes" id="UP001642484">
    <property type="component" value="Unassembled WGS sequence"/>
</dbReference>
<evidence type="ECO:0000256" key="2">
    <source>
        <dbReference type="ARBA" id="ARBA00022801"/>
    </source>
</evidence>
<keyword evidence="2" id="KW-0378">Hydrolase</keyword>
<name>A0ABP0HNM6_9DINO</name>
<comment type="catalytic activity">
    <reaction evidence="5">
        <text>GTP + H2O = GDP + phosphate + H(+)</text>
        <dbReference type="Rhea" id="RHEA:19669"/>
        <dbReference type="ChEBI" id="CHEBI:15377"/>
        <dbReference type="ChEBI" id="CHEBI:15378"/>
        <dbReference type="ChEBI" id="CHEBI:37565"/>
        <dbReference type="ChEBI" id="CHEBI:43474"/>
        <dbReference type="ChEBI" id="CHEBI:58189"/>
    </reaction>
    <physiologicalReaction direction="left-to-right" evidence="5">
        <dbReference type="Rhea" id="RHEA:19670"/>
    </physiologicalReaction>
</comment>
<reference evidence="8 9" key="1">
    <citation type="submission" date="2024-02" db="EMBL/GenBank/DDBJ databases">
        <authorList>
            <person name="Chen Y."/>
            <person name="Shah S."/>
            <person name="Dougan E. K."/>
            <person name="Thang M."/>
            <person name="Chan C."/>
        </authorList>
    </citation>
    <scope>NUCLEOTIDE SEQUENCE [LARGE SCALE GENOMIC DNA]</scope>
</reference>
<evidence type="ECO:0000256" key="4">
    <source>
        <dbReference type="ARBA" id="ARBA00034320"/>
    </source>
</evidence>
<dbReference type="Pfam" id="PF07683">
    <property type="entry name" value="CobW_C"/>
    <property type="match status" value="1"/>
</dbReference>
<evidence type="ECO:0000259" key="7">
    <source>
        <dbReference type="SMART" id="SM00833"/>
    </source>
</evidence>
<evidence type="ECO:0000256" key="6">
    <source>
        <dbReference type="SAM" id="Phobius"/>
    </source>
</evidence>
<keyword evidence="6" id="KW-0472">Membrane</keyword>
<feature type="transmembrane region" description="Helical" evidence="6">
    <location>
        <begin position="1006"/>
        <end position="1025"/>
    </location>
</feature>
<organism evidence="8 9">
    <name type="scientific">Durusdinium trenchii</name>
    <dbReference type="NCBI Taxonomy" id="1381693"/>
    <lineage>
        <taxon>Eukaryota</taxon>
        <taxon>Sar</taxon>
        <taxon>Alveolata</taxon>
        <taxon>Dinophyceae</taxon>
        <taxon>Suessiales</taxon>
        <taxon>Symbiodiniaceae</taxon>
        <taxon>Durusdinium</taxon>
    </lineage>
</organism>
<evidence type="ECO:0000313" key="9">
    <source>
        <dbReference type="Proteomes" id="UP001642484"/>
    </source>
</evidence>
<dbReference type="EMBL" id="CAXAMN010000925">
    <property type="protein sequence ID" value="CAK8991477.1"/>
    <property type="molecule type" value="Genomic_DNA"/>
</dbReference>
<proteinExistence type="inferred from homology"/>
<protein>
    <recommendedName>
        <fullName evidence="7">CobW C-terminal domain-containing protein</fullName>
    </recommendedName>
</protein>
<evidence type="ECO:0000256" key="3">
    <source>
        <dbReference type="ARBA" id="ARBA00023186"/>
    </source>
</evidence>